<evidence type="ECO:0000313" key="3">
    <source>
        <dbReference type="Proteomes" id="UP000007800"/>
    </source>
</evidence>
<dbReference type="GeneID" id="9039589"/>
<keyword evidence="3" id="KW-1185">Reference proteome</keyword>
<feature type="compositionally biased region" description="Polar residues" evidence="1">
    <location>
        <begin position="68"/>
        <end position="84"/>
    </location>
</feature>
<dbReference type="InParanoid" id="C5K864"/>
<evidence type="ECO:0000313" key="2">
    <source>
        <dbReference type="EMBL" id="EER19334.1"/>
    </source>
</evidence>
<dbReference type="Proteomes" id="UP000007800">
    <property type="component" value="Unassembled WGS sequence"/>
</dbReference>
<feature type="region of interest" description="Disordered" evidence="1">
    <location>
        <begin position="1"/>
        <end position="87"/>
    </location>
</feature>
<accession>C5K864</accession>
<dbReference type="AlphaFoldDB" id="C5K864"/>
<feature type="compositionally biased region" description="Low complexity" evidence="1">
    <location>
        <begin position="35"/>
        <end position="61"/>
    </location>
</feature>
<proteinExistence type="predicted"/>
<name>C5K864_PERM5</name>
<evidence type="ECO:0000256" key="1">
    <source>
        <dbReference type="SAM" id="MobiDB-lite"/>
    </source>
</evidence>
<reference evidence="2 3" key="1">
    <citation type="submission" date="2008-07" db="EMBL/GenBank/DDBJ databases">
        <authorList>
            <person name="El-Sayed N."/>
            <person name="Caler E."/>
            <person name="Inman J."/>
            <person name="Amedeo P."/>
            <person name="Hass B."/>
            <person name="Wortman J."/>
        </authorList>
    </citation>
    <scope>NUCLEOTIDE SEQUENCE [LARGE SCALE GENOMIC DNA]</scope>
    <source>
        <strain evidence="3">ATCC 50983 / TXsc</strain>
    </source>
</reference>
<gene>
    <name evidence="2" type="ORF">Pmar_PMAR012186</name>
</gene>
<organism evidence="3">
    <name type="scientific">Perkinsus marinus (strain ATCC 50983 / TXsc)</name>
    <dbReference type="NCBI Taxonomy" id="423536"/>
    <lineage>
        <taxon>Eukaryota</taxon>
        <taxon>Sar</taxon>
        <taxon>Alveolata</taxon>
        <taxon>Perkinsozoa</taxon>
        <taxon>Perkinsea</taxon>
        <taxon>Perkinsida</taxon>
        <taxon>Perkinsidae</taxon>
        <taxon>Perkinsus</taxon>
    </lineage>
</organism>
<sequence>MPLQTINIIKAQRYQGEPPPANGQQRGGQQHEARQQQQLPQQEQASNNEQQQAMAGIQQQLGQGGGQVSETNGGHTQLGPNANNLAARVAEEQMVEDEAAEDEGLGGLGTW</sequence>
<dbReference type="EMBL" id="GG671097">
    <property type="protein sequence ID" value="EER19334.1"/>
    <property type="molecule type" value="Genomic_DNA"/>
</dbReference>
<protein>
    <submittedName>
        <fullName evidence="2">Uncharacterized protein</fullName>
    </submittedName>
</protein>
<dbReference type="RefSeq" id="XP_002787538.1">
    <property type="nucleotide sequence ID" value="XM_002787492.1"/>
</dbReference>